<evidence type="ECO:0000313" key="3">
    <source>
        <dbReference type="Proteomes" id="UP001396898"/>
    </source>
</evidence>
<feature type="region of interest" description="Disordered" evidence="1">
    <location>
        <begin position="67"/>
        <end position="171"/>
    </location>
</feature>
<evidence type="ECO:0000313" key="2">
    <source>
        <dbReference type="EMBL" id="KAK8027275.1"/>
    </source>
</evidence>
<feature type="region of interest" description="Disordered" evidence="1">
    <location>
        <begin position="22"/>
        <end position="41"/>
    </location>
</feature>
<reference evidence="2 3" key="1">
    <citation type="submission" date="2023-01" db="EMBL/GenBank/DDBJ databases">
        <title>Analysis of 21 Apiospora genomes using comparative genomics revels a genus with tremendous synthesis potential of carbohydrate active enzymes and secondary metabolites.</title>
        <authorList>
            <person name="Sorensen T."/>
        </authorList>
    </citation>
    <scope>NUCLEOTIDE SEQUENCE [LARGE SCALE GENOMIC DNA]</scope>
    <source>
        <strain evidence="2 3">CBS 20057</strain>
    </source>
</reference>
<name>A0ABR1S600_9PEZI</name>
<feature type="compositionally biased region" description="Polar residues" evidence="1">
    <location>
        <begin position="31"/>
        <end position="40"/>
    </location>
</feature>
<accession>A0ABR1S600</accession>
<dbReference type="EMBL" id="JAQQWI010000007">
    <property type="protein sequence ID" value="KAK8027275.1"/>
    <property type="molecule type" value="Genomic_DNA"/>
</dbReference>
<keyword evidence="3" id="KW-1185">Reference proteome</keyword>
<protein>
    <submittedName>
        <fullName evidence="2">Uncharacterized protein</fullName>
    </submittedName>
</protein>
<comment type="caution">
    <text evidence="2">The sequence shown here is derived from an EMBL/GenBank/DDBJ whole genome shotgun (WGS) entry which is preliminary data.</text>
</comment>
<organism evidence="2 3">
    <name type="scientific">Apiospora marii</name>
    <dbReference type="NCBI Taxonomy" id="335849"/>
    <lineage>
        <taxon>Eukaryota</taxon>
        <taxon>Fungi</taxon>
        <taxon>Dikarya</taxon>
        <taxon>Ascomycota</taxon>
        <taxon>Pezizomycotina</taxon>
        <taxon>Sordariomycetes</taxon>
        <taxon>Xylariomycetidae</taxon>
        <taxon>Amphisphaeriales</taxon>
        <taxon>Apiosporaceae</taxon>
        <taxon>Apiospora</taxon>
    </lineage>
</organism>
<proteinExistence type="predicted"/>
<gene>
    <name evidence="2" type="ORF">PG991_004331</name>
</gene>
<evidence type="ECO:0000256" key="1">
    <source>
        <dbReference type="SAM" id="MobiDB-lite"/>
    </source>
</evidence>
<feature type="compositionally biased region" description="Polar residues" evidence="1">
    <location>
        <begin position="102"/>
        <end position="116"/>
    </location>
</feature>
<sequence length="215" mass="23652">MTLRTALRELAHGLRKLFRGSKRRREVATHNGGTMNQGGDETQKILHIRLSSAPAVLSWSPEASISSYPAMETGNRQRPSDVRSAIATRNLRTMEVKGKRLSNPQPTMATQHPQTSDSEDKDSVTATRPRQSSDMKGKRKPRSAATLTTSYKRPEGYQEPRNMGQASPSPSAYLFHGLPGEPVPVSNRDKLLVNRPRQKTPQLCVRSGGCGYGCG</sequence>
<dbReference type="Proteomes" id="UP001396898">
    <property type="component" value="Unassembled WGS sequence"/>
</dbReference>